<keyword evidence="5" id="KW-1185">Reference proteome</keyword>
<dbReference type="GO" id="GO:0003677">
    <property type="term" value="F:DNA binding"/>
    <property type="evidence" value="ECO:0007669"/>
    <property type="project" value="UniProtKB-KW"/>
</dbReference>
<keyword evidence="1" id="KW-0238">DNA-binding</keyword>
<reference evidence="4 5" key="1">
    <citation type="submission" date="2020-08" db="EMBL/GenBank/DDBJ databases">
        <title>Plant Genome Project.</title>
        <authorList>
            <person name="Zhang R.-G."/>
        </authorList>
    </citation>
    <scope>NUCLEOTIDE SEQUENCE [LARGE SCALE GENOMIC DNA]</scope>
    <source>
        <tissue evidence="4">Rhizome</tissue>
    </source>
</reference>
<evidence type="ECO:0000256" key="2">
    <source>
        <dbReference type="SAM" id="MobiDB-lite"/>
    </source>
</evidence>
<feature type="compositionally biased region" description="Low complexity" evidence="2">
    <location>
        <begin position="564"/>
        <end position="579"/>
    </location>
</feature>
<dbReference type="SMART" id="SM00614">
    <property type="entry name" value="ZnF_BED"/>
    <property type="match status" value="1"/>
</dbReference>
<dbReference type="InterPro" id="IPR025525">
    <property type="entry name" value="hAT-like_transposase_RNase-H"/>
</dbReference>
<accession>A0A8J5C3X8</accession>
<evidence type="ECO:0000313" key="4">
    <source>
        <dbReference type="EMBL" id="KAG6471835.1"/>
    </source>
</evidence>
<dbReference type="SUPFAM" id="SSF53098">
    <property type="entry name" value="Ribonuclease H-like"/>
    <property type="match status" value="1"/>
</dbReference>
<protein>
    <recommendedName>
        <fullName evidence="3">hAT-like transposase RNase-H fold domain-containing protein</fullName>
    </recommendedName>
</protein>
<dbReference type="InterPro" id="IPR052035">
    <property type="entry name" value="ZnF_BED_domain_contain"/>
</dbReference>
<comment type="caution">
    <text evidence="4">The sequence shown here is derived from an EMBL/GenBank/DDBJ whole genome shotgun (WGS) entry which is preliminary data.</text>
</comment>
<dbReference type="AlphaFoldDB" id="A0A8J5C3X8"/>
<feature type="domain" description="hAT-like transposase RNase-H fold" evidence="3">
    <location>
        <begin position="431"/>
        <end position="530"/>
    </location>
</feature>
<gene>
    <name evidence="4" type="ORF">ZIOFF_069282</name>
</gene>
<dbReference type="Pfam" id="PF14372">
    <property type="entry name" value="hAT-like_RNase-H"/>
    <property type="match status" value="1"/>
</dbReference>
<dbReference type="InterPro" id="IPR012337">
    <property type="entry name" value="RNaseH-like_sf"/>
</dbReference>
<evidence type="ECO:0000256" key="1">
    <source>
        <dbReference type="ARBA" id="ARBA00023125"/>
    </source>
</evidence>
<feature type="region of interest" description="Disordered" evidence="2">
    <location>
        <begin position="534"/>
        <end position="579"/>
    </location>
</feature>
<dbReference type="PANTHER" id="PTHR46481:SF11">
    <property type="entry name" value="ZINC FINGER BED DOMAIN-CONTAINING PROTEIN RICESLEEPER 2-LIKE"/>
    <property type="match status" value="1"/>
</dbReference>
<organism evidence="4 5">
    <name type="scientific">Zingiber officinale</name>
    <name type="common">Ginger</name>
    <name type="synonym">Amomum zingiber</name>
    <dbReference type="NCBI Taxonomy" id="94328"/>
    <lineage>
        <taxon>Eukaryota</taxon>
        <taxon>Viridiplantae</taxon>
        <taxon>Streptophyta</taxon>
        <taxon>Embryophyta</taxon>
        <taxon>Tracheophyta</taxon>
        <taxon>Spermatophyta</taxon>
        <taxon>Magnoliopsida</taxon>
        <taxon>Liliopsida</taxon>
        <taxon>Zingiberales</taxon>
        <taxon>Zingiberaceae</taxon>
        <taxon>Zingiber</taxon>
    </lineage>
</organism>
<proteinExistence type="predicted"/>
<evidence type="ECO:0000259" key="3">
    <source>
        <dbReference type="Pfam" id="PF14372"/>
    </source>
</evidence>
<evidence type="ECO:0000313" key="5">
    <source>
        <dbReference type="Proteomes" id="UP000734854"/>
    </source>
</evidence>
<dbReference type="PANTHER" id="PTHR46481">
    <property type="entry name" value="ZINC FINGER BED DOMAIN-CONTAINING PROTEIN 4"/>
    <property type="match status" value="1"/>
</dbReference>
<name>A0A8J5C3X8_ZINOF</name>
<feature type="compositionally biased region" description="Low complexity" evidence="2">
    <location>
        <begin position="537"/>
        <end position="548"/>
    </location>
</feature>
<sequence length="741" mass="84025">MLAPIVSEMEINDNEVEGAMQTLPTMGSQVLASTASHSQNESVPIEANEATLNNTLDAEISGTDVGTKRKCRSIAWDHFEKKLIGGKWKAICNDCKKALGGDTKNGTKHLLDHMKICLHKKQKTIQQSLLQPAKSNDGIMQLGTYHFNQDQARTELANMIILHEYPLSMVDHVGFRRYSHALQPIFKVVSRNTIKTDIMKIFEYERNKTMKLLDSNASRIALTTDMWTASNQQRGFMAITSHFIDVSWKLQSRLVLANALVDCLLDWNLDRKLSTLTVDNCTTNDAMIELILDKLPPSSLILEGKLFHMRCCAHFLNLVVRDGLELISDSIETIRYSVAFWTATPKRDEKFIETARQLKVPSTKKLELDCKTRWNSTYLMLNTALEYEAVFARLKQRETLYKRVPTQEDWSKVREISSKLEMFFDATELFSGTKYPTINLFFSTICDIKLAIGDWLLSDDNVVKTMATNMKVKFEKYWDVMNCLLAIGSILDPRYKMKTVQFYYPLVYGDMSSYEIEKLKKKLCDMVEEYEKKSKQSQKVKNSQSSSSLRPPLPKRGGRQQGGSTADSSSEATTDSSSEILHAVRKHVTGGSMVPCKFPYACQRAEGVIRVVARFHQLKLHVYVVEVKAGAGRGVVAREVPRRCTVQVPLMRTGTRVMSGWATGRRLRLVLALAPVAIELVDRDGRLRLRQHLHIPEAHALDPSRPAVPRLISSRLVCLTCDNFPRLTSWLTATMGDLMMY</sequence>
<dbReference type="EMBL" id="JACMSC010000020">
    <property type="protein sequence ID" value="KAG6471835.1"/>
    <property type="molecule type" value="Genomic_DNA"/>
</dbReference>
<dbReference type="Proteomes" id="UP000734854">
    <property type="component" value="Unassembled WGS sequence"/>
</dbReference>